<gene>
    <name evidence="5" type="ORF">IQ266_02195</name>
</gene>
<keyword evidence="1" id="KW-0805">Transcription regulation</keyword>
<dbReference type="RefSeq" id="WP_264323391.1">
    <property type="nucleotide sequence ID" value="NZ_JADEXQ010000004.1"/>
</dbReference>
<proteinExistence type="predicted"/>
<dbReference type="AlphaFoldDB" id="A0A928VLH3"/>
<protein>
    <submittedName>
        <fullName evidence="5">Winged helix-turn-helix transcriptional regulator</fullName>
    </submittedName>
</protein>
<dbReference type="CDD" id="cd00090">
    <property type="entry name" value="HTH_ARSR"/>
    <property type="match status" value="1"/>
</dbReference>
<evidence type="ECO:0000256" key="2">
    <source>
        <dbReference type="ARBA" id="ARBA00023125"/>
    </source>
</evidence>
<dbReference type="PANTHER" id="PTHR43132">
    <property type="entry name" value="ARSENICAL RESISTANCE OPERON REPRESSOR ARSR-RELATED"/>
    <property type="match status" value="1"/>
</dbReference>
<sequence length="100" mass="11364">MSSLKVCSAEFCAHKFQILADTTRLSVLQCLMDGPKHVKELNAVLMIEQSLLSHHLKVLRDEGFVRSSRDGKTMLYELVSSFKDKQRLDLQCCIVAFDAF</sequence>
<dbReference type="InterPro" id="IPR036390">
    <property type="entry name" value="WH_DNA-bd_sf"/>
</dbReference>
<dbReference type="InterPro" id="IPR051011">
    <property type="entry name" value="Metal_resp_trans_reg"/>
</dbReference>
<dbReference type="GO" id="GO:0003700">
    <property type="term" value="F:DNA-binding transcription factor activity"/>
    <property type="evidence" value="ECO:0007669"/>
    <property type="project" value="InterPro"/>
</dbReference>
<dbReference type="PROSITE" id="PS50987">
    <property type="entry name" value="HTH_ARSR_2"/>
    <property type="match status" value="1"/>
</dbReference>
<dbReference type="PANTHER" id="PTHR43132:SF6">
    <property type="entry name" value="HTH-TYPE TRANSCRIPTIONAL REPRESSOR CZRA"/>
    <property type="match status" value="1"/>
</dbReference>
<dbReference type="Pfam" id="PF01022">
    <property type="entry name" value="HTH_5"/>
    <property type="match status" value="1"/>
</dbReference>
<dbReference type="PRINTS" id="PR00778">
    <property type="entry name" value="HTHARSR"/>
</dbReference>
<dbReference type="Gene3D" id="1.10.10.10">
    <property type="entry name" value="Winged helix-like DNA-binding domain superfamily/Winged helix DNA-binding domain"/>
    <property type="match status" value="1"/>
</dbReference>
<keyword evidence="6" id="KW-1185">Reference proteome</keyword>
<feature type="domain" description="HTH arsR-type" evidence="4">
    <location>
        <begin position="4"/>
        <end position="100"/>
    </location>
</feature>
<keyword evidence="2" id="KW-0238">DNA-binding</keyword>
<evidence type="ECO:0000256" key="3">
    <source>
        <dbReference type="ARBA" id="ARBA00023163"/>
    </source>
</evidence>
<dbReference type="InterPro" id="IPR011991">
    <property type="entry name" value="ArsR-like_HTH"/>
</dbReference>
<dbReference type="Proteomes" id="UP000625316">
    <property type="component" value="Unassembled WGS sequence"/>
</dbReference>
<organism evidence="5 6">
    <name type="scientific">Romeriopsis navalis LEGE 11480</name>
    <dbReference type="NCBI Taxonomy" id="2777977"/>
    <lineage>
        <taxon>Bacteria</taxon>
        <taxon>Bacillati</taxon>
        <taxon>Cyanobacteriota</taxon>
        <taxon>Cyanophyceae</taxon>
        <taxon>Leptolyngbyales</taxon>
        <taxon>Leptolyngbyaceae</taxon>
        <taxon>Romeriopsis</taxon>
        <taxon>Romeriopsis navalis</taxon>
    </lineage>
</organism>
<dbReference type="InterPro" id="IPR036388">
    <property type="entry name" value="WH-like_DNA-bd_sf"/>
</dbReference>
<reference evidence="5" key="1">
    <citation type="submission" date="2020-10" db="EMBL/GenBank/DDBJ databases">
        <authorList>
            <person name="Castelo-Branco R."/>
            <person name="Eusebio N."/>
            <person name="Adriana R."/>
            <person name="Vieira A."/>
            <person name="Brugerolle De Fraissinette N."/>
            <person name="Rezende De Castro R."/>
            <person name="Schneider M.P."/>
            <person name="Vasconcelos V."/>
            <person name="Leao P.N."/>
        </authorList>
    </citation>
    <scope>NUCLEOTIDE SEQUENCE</scope>
    <source>
        <strain evidence="5">LEGE 11480</strain>
    </source>
</reference>
<evidence type="ECO:0000256" key="1">
    <source>
        <dbReference type="ARBA" id="ARBA00023015"/>
    </source>
</evidence>
<dbReference type="EMBL" id="JADEXQ010000004">
    <property type="protein sequence ID" value="MBE9028567.1"/>
    <property type="molecule type" value="Genomic_DNA"/>
</dbReference>
<dbReference type="SMART" id="SM00418">
    <property type="entry name" value="HTH_ARSR"/>
    <property type="match status" value="1"/>
</dbReference>
<evidence type="ECO:0000313" key="6">
    <source>
        <dbReference type="Proteomes" id="UP000625316"/>
    </source>
</evidence>
<dbReference type="NCBIfam" id="NF033788">
    <property type="entry name" value="HTH_metalloreg"/>
    <property type="match status" value="1"/>
</dbReference>
<name>A0A928VLH3_9CYAN</name>
<dbReference type="GO" id="GO:0003677">
    <property type="term" value="F:DNA binding"/>
    <property type="evidence" value="ECO:0007669"/>
    <property type="project" value="UniProtKB-KW"/>
</dbReference>
<dbReference type="SUPFAM" id="SSF46785">
    <property type="entry name" value="Winged helix' DNA-binding domain"/>
    <property type="match status" value="1"/>
</dbReference>
<evidence type="ECO:0000259" key="4">
    <source>
        <dbReference type="PROSITE" id="PS50987"/>
    </source>
</evidence>
<accession>A0A928VLH3</accession>
<evidence type="ECO:0000313" key="5">
    <source>
        <dbReference type="EMBL" id="MBE9028567.1"/>
    </source>
</evidence>
<keyword evidence="3" id="KW-0804">Transcription</keyword>
<dbReference type="InterPro" id="IPR001845">
    <property type="entry name" value="HTH_ArsR_DNA-bd_dom"/>
</dbReference>
<comment type="caution">
    <text evidence="5">The sequence shown here is derived from an EMBL/GenBank/DDBJ whole genome shotgun (WGS) entry which is preliminary data.</text>
</comment>